<evidence type="ECO:0000313" key="2">
    <source>
        <dbReference type="EMBL" id="KAF9599238.1"/>
    </source>
</evidence>
<dbReference type="PANTHER" id="PTHR11236">
    <property type="entry name" value="AMINOBENZOATE/ANTHRANILATE SYNTHASE"/>
    <property type="match status" value="1"/>
</dbReference>
<reference evidence="2 3" key="1">
    <citation type="submission" date="2020-10" db="EMBL/GenBank/DDBJ databases">
        <title>The Coptis chinensis genome and diversification of protoberbering-type alkaloids.</title>
        <authorList>
            <person name="Wang B."/>
            <person name="Shu S."/>
            <person name="Song C."/>
            <person name="Liu Y."/>
        </authorList>
    </citation>
    <scope>NUCLEOTIDE SEQUENCE [LARGE SCALE GENOMIC DNA]</scope>
    <source>
        <strain evidence="2">HL-2020</strain>
        <tissue evidence="2">Leaf</tissue>
    </source>
</reference>
<dbReference type="EMBL" id="JADFTS010000007">
    <property type="protein sequence ID" value="KAF9599238.1"/>
    <property type="molecule type" value="Genomic_DNA"/>
</dbReference>
<evidence type="ECO:0000313" key="3">
    <source>
        <dbReference type="Proteomes" id="UP000631114"/>
    </source>
</evidence>
<dbReference type="InterPro" id="IPR006805">
    <property type="entry name" value="Anth_synth_I_N"/>
</dbReference>
<dbReference type="PANTHER" id="PTHR11236:SF9">
    <property type="entry name" value="ANTHRANILATE SYNTHASE COMPONENT 1"/>
    <property type="match status" value="1"/>
</dbReference>
<comment type="caution">
    <text evidence="2">The sequence shown here is derived from an EMBL/GenBank/DDBJ whole genome shotgun (WGS) entry which is preliminary data.</text>
</comment>
<evidence type="ECO:0000259" key="1">
    <source>
        <dbReference type="Pfam" id="PF04715"/>
    </source>
</evidence>
<name>A0A835HJG4_9MAGN</name>
<dbReference type="GO" id="GO:0000162">
    <property type="term" value="P:L-tryptophan biosynthetic process"/>
    <property type="evidence" value="ECO:0007669"/>
    <property type="project" value="TreeGrafter"/>
</dbReference>
<dbReference type="InterPro" id="IPR019999">
    <property type="entry name" value="Anth_synth_I-like"/>
</dbReference>
<organism evidence="2 3">
    <name type="scientific">Coptis chinensis</name>
    <dbReference type="NCBI Taxonomy" id="261450"/>
    <lineage>
        <taxon>Eukaryota</taxon>
        <taxon>Viridiplantae</taxon>
        <taxon>Streptophyta</taxon>
        <taxon>Embryophyta</taxon>
        <taxon>Tracheophyta</taxon>
        <taxon>Spermatophyta</taxon>
        <taxon>Magnoliopsida</taxon>
        <taxon>Ranunculales</taxon>
        <taxon>Ranunculaceae</taxon>
        <taxon>Coptidoideae</taxon>
        <taxon>Coptis</taxon>
    </lineage>
</organism>
<keyword evidence="3" id="KW-1185">Reference proteome</keyword>
<dbReference type="SUPFAM" id="SSF56322">
    <property type="entry name" value="ADC synthase"/>
    <property type="match status" value="1"/>
</dbReference>
<proteinExistence type="predicted"/>
<dbReference type="InterPro" id="IPR005801">
    <property type="entry name" value="ADC_synthase"/>
</dbReference>
<sequence>METLVSSHLSQSTFPLQRIVSRKVSHRVNFNSTPSIPSLTIDAETFIKVSKKCNIVPLYRCIFSDQLTPVMAYRCLVNEENREAPSFLFDSFGQGFQASNVGRYSAVGHKPVMEILAKENRVTIMNNEDGQKTEEFVDDPLIIPQRIMERWIPSQIDELPDFFCGMKLIFDVPFSVNRIELVK</sequence>
<feature type="domain" description="Anthranilate synthase component I N-terminal" evidence="1">
    <location>
        <begin position="65"/>
        <end position="166"/>
    </location>
</feature>
<dbReference type="Proteomes" id="UP000631114">
    <property type="component" value="Unassembled WGS sequence"/>
</dbReference>
<dbReference type="OrthoDB" id="1680390at2759"/>
<accession>A0A835HJG4</accession>
<protein>
    <recommendedName>
        <fullName evidence="1">Anthranilate synthase component I N-terminal domain-containing protein</fullName>
    </recommendedName>
</protein>
<dbReference type="Pfam" id="PF04715">
    <property type="entry name" value="Anth_synt_I_N"/>
    <property type="match status" value="1"/>
</dbReference>
<gene>
    <name evidence="2" type="ORF">IFM89_036364</name>
</gene>
<dbReference type="AlphaFoldDB" id="A0A835HJG4"/>
<dbReference type="Gene3D" id="3.60.120.10">
    <property type="entry name" value="Anthranilate synthase"/>
    <property type="match status" value="1"/>
</dbReference>